<organism evidence="1 2">
    <name type="scientific">Coccidioides immitis RMSCC 3703</name>
    <dbReference type="NCBI Taxonomy" id="454286"/>
    <lineage>
        <taxon>Eukaryota</taxon>
        <taxon>Fungi</taxon>
        <taxon>Dikarya</taxon>
        <taxon>Ascomycota</taxon>
        <taxon>Pezizomycotina</taxon>
        <taxon>Eurotiomycetes</taxon>
        <taxon>Eurotiomycetidae</taxon>
        <taxon>Onygenales</taxon>
        <taxon>Onygenaceae</taxon>
        <taxon>Coccidioides</taxon>
    </lineage>
</organism>
<gene>
    <name evidence="1" type="ORF">CISG_08315</name>
</gene>
<name>A0A0J8R523_COCIT</name>
<protein>
    <submittedName>
        <fullName evidence="1">Uncharacterized protein</fullName>
    </submittedName>
</protein>
<accession>A0A0J8R523</accession>
<dbReference type="EMBL" id="DS268185">
    <property type="protein sequence ID" value="KMU80209.1"/>
    <property type="molecule type" value="Genomic_DNA"/>
</dbReference>
<evidence type="ECO:0000313" key="2">
    <source>
        <dbReference type="Proteomes" id="UP000054559"/>
    </source>
</evidence>
<evidence type="ECO:0000313" key="1">
    <source>
        <dbReference type="EMBL" id="KMU80209.1"/>
    </source>
</evidence>
<dbReference type="AlphaFoldDB" id="A0A0J8R523"/>
<dbReference type="Proteomes" id="UP000054559">
    <property type="component" value="Unassembled WGS sequence"/>
</dbReference>
<sequence length="190" mass="20806">MDGWVGRVESCYGITIHRFIRRLFGADRASPAVSKTLSYRRLRRATRTVAFEVAAGTSGGRPRNPIPFSSSSFSSLWMTYVPGYPIRATVKASGVACSNWSKGRWDTELSIIRKTAVPCSIADKLCDIFVSEPADVTVTKKDVRSTASPWTPKLANNQLLRCILGLESMSLWGSGAVADNMLLLHIPAQP</sequence>
<reference evidence="2" key="1">
    <citation type="journal article" date="2010" name="Genome Res.">
        <title>Population genomic sequencing of Coccidioides fungi reveals recent hybridization and transposon control.</title>
        <authorList>
            <person name="Neafsey D.E."/>
            <person name="Barker B.M."/>
            <person name="Sharpton T.J."/>
            <person name="Stajich J.E."/>
            <person name="Park D.J."/>
            <person name="Whiston E."/>
            <person name="Hung C.-Y."/>
            <person name="McMahan C."/>
            <person name="White J."/>
            <person name="Sykes S."/>
            <person name="Heiman D."/>
            <person name="Young S."/>
            <person name="Zeng Q."/>
            <person name="Abouelleil A."/>
            <person name="Aftuck L."/>
            <person name="Bessette D."/>
            <person name="Brown A."/>
            <person name="FitzGerald M."/>
            <person name="Lui A."/>
            <person name="Macdonald J.P."/>
            <person name="Priest M."/>
            <person name="Orbach M.J."/>
            <person name="Galgiani J.N."/>
            <person name="Kirkland T.N."/>
            <person name="Cole G.T."/>
            <person name="Birren B.W."/>
            <person name="Henn M.R."/>
            <person name="Taylor J.W."/>
            <person name="Rounsley S.D."/>
        </authorList>
    </citation>
    <scope>NUCLEOTIDE SEQUENCE [LARGE SCALE GENOMIC DNA]</scope>
    <source>
        <strain evidence="2">RMSCC 3703</strain>
    </source>
</reference>
<proteinExistence type="predicted"/>